<evidence type="ECO:0000313" key="1">
    <source>
        <dbReference type="EMBL" id="VAW98166.1"/>
    </source>
</evidence>
<sequence length="122" mass="13181">MCEGMGAEIINLRNAVNAWGTPAFNGILKAELEKMGVKQLPLQQGLSFSHVALDTHVKVIPLSSTEIGNSIIAKVSVFYTGIISGCHCADDPHPVDEQNEYCEIQLDIQKTSADTIISLLVD</sequence>
<name>A0A3B1AZA2_9ZZZZ</name>
<organism evidence="1">
    <name type="scientific">hydrothermal vent metagenome</name>
    <dbReference type="NCBI Taxonomy" id="652676"/>
    <lineage>
        <taxon>unclassified sequences</taxon>
        <taxon>metagenomes</taxon>
        <taxon>ecological metagenomes</taxon>
    </lineage>
</organism>
<protein>
    <submittedName>
        <fullName evidence="1">Uncharacterized protein</fullName>
    </submittedName>
</protein>
<dbReference type="EMBL" id="UOFT01000065">
    <property type="protein sequence ID" value="VAW98166.1"/>
    <property type="molecule type" value="Genomic_DNA"/>
</dbReference>
<accession>A0A3B1AZA2</accession>
<proteinExistence type="predicted"/>
<reference evidence="1" key="1">
    <citation type="submission" date="2018-06" db="EMBL/GenBank/DDBJ databases">
        <authorList>
            <person name="Zhirakovskaya E."/>
        </authorList>
    </citation>
    <scope>NUCLEOTIDE SEQUENCE</scope>
</reference>
<dbReference type="AlphaFoldDB" id="A0A3B1AZA2"/>
<gene>
    <name evidence="1" type="ORF">MNBD_GAMMA23-12</name>
</gene>